<dbReference type="RefSeq" id="XP_004027307.1">
    <property type="nucleotide sequence ID" value="XM_004027258.1"/>
</dbReference>
<organism evidence="1 2">
    <name type="scientific">Ichthyophthirius multifiliis</name>
    <name type="common">White spot disease agent</name>
    <name type="synonym">Ich</name>
    <dbReference type="NCBI Taxonomy" id="5932"/>
    <lineage>
        <taxon>Eukaryota</taxon>
        <taxon>Sar</taxon>
        <taxon>Alveolata</taxon>
        <taxon>Ciliophora</taxon>
        <taxon>Intramacronucleata</taxon>
        <taxon>Oligohymenophorea</taxon>
        <taxon>Hymenostomatida</taxon>
        <taxon>Ophryoglenina</taxon>
        <taxon>Ichthyophthirius</taxon>
    </lineage>
</organism>
<reference evidence="1 2" key="1">
    <citation type="submission" date="2011-07" db="EMBL/GenBank/DDBJ databases">
        <authorList>
            <person name="Coyne R."/>
            <person name="Brami D."/>
            <person name="Johnson J."/>
            <person name="Hostetler J."/>
            <person name="Hannick L."/>
            <person name="Clark T."/>
            <person name="Cassidy-Hanley D."/>
            <person name="Inman J."/>
        </authorList>
    </citation>
    <scope>NUCLEOTIDE SEQUENCE [LARGE SCALE GENOMIC DNA]</scope>
    <source>
        <strain evidence="1 2">G5</strain>
    </source>
</reference>
<evidence type="ECO:0000313" key="2">
    <source>
        <dbReference type="Proteomes" id="UP000008983"/>
    </source>
</evidence>
<gene>
    <name evidence="1" type="ORF">IMG5_185450</name>
</gene>
<evidence type="ECO:0000313" key="1">
    <source>
        <dbReference type="EMBL" id="EGR27962.1"/>
    </source>
</evidence>
<dbReference type="GeneID" id="14904055"/>
<protein>
    <submittedName>
        <fullName evidence="1">Uncharacterized protein</fullName>
    </submittedName>
</protein>
<proteinExistence type="predicted"/>
<dbReference type="EMBL" id="GL984303">
    <property type="protein sequence ID" value="EGR27962.1"/>
    <property type="molecule type" value="Genomic_DNA"/>
</dbReference>
<keyword evidence="2" id="KW-1185">Reference proteome</keyword>
<name>G0R3H3_ICHMU</name>
<accession>G0R3H3</accession>
<dbReference type="AlphaFoldDB" id="G0R3H3"/>
<dbReference type="InParanoid" id="G0R3H3"/>
<sequence>MNVVILVKYLFATFAHKNISISIAMLNGDLIHIENIIQPQKVRKVKTLIQAIQQNQHQQI</sequence>
<dbReference type="Proteomes" id="UP000008983">
    <property type="component" value="Unassembled WGS sequence"/>
</dbReference>